<dbReference type="RefSeq" id="WP_380745330.1">
    <property type="nucleotide sequence ID" value="NZ_JBHTLI010000001.1"/>
</dbReference>
<name>A0ABW3NSS3_9FLAO</name>
<evidence type="ECO:0000313" key="1">
    <source>
        <dbReference type="EMBL" id="MFD1096091.1"/>
    </source>
</evidence>
<sequence>MKRTSKENYIFIEPENEDITGFSSFITKHHDDFKESNVLVNLLDYGELQTEDLLSFLELSNVHRTGKKSFVLAGDAASMDKVPDELVVVPTIQEAEDIIRMDELERELGF</sequence>
<dbReference type="Proteomes" id="UP001597131">
    <property type="component" value="Unassembled WGS sequence"/>
</dbReference>
<evidence type="ECO:0000313" key="2">
    <source>
        <dbReference type="Proteomes" id="UP001597131"/>
    </source>
</evidence>
<organism evidence="1 2">
    <name type="scientific">Salegentibacter chungangensis</name>
    <dbReference type="NCBI Taxonomy" id="1335724"/>
    <lineage>
        <taxon>Bacteria</taxon>
        <taxon>Pseudomonadati</taxon>
        <taxon>Bacteroidota</taxon>
        <taxon>Flavobacteriia</taxon>
        <taxon>Flavobacteriales</taxon>
        <taxon>Flavobacteriaceae</taxon>
        <taxon>Salegentibacter</taxon>
    </lineage>
</organism>
<accession>A0ABW3NSS3</accession>
<gene>
    <name evidence="1" type="ORF">ACFQ3Q_10060</name>
</gene>
<keyword evidence="2" id="KW-1185">Reference proteome</keyword>
<reference evidence="2" key="1">
    <citation type="journal article" date="2019" name="Int. J. Syst. Evol. Microbiol.">
        <title>The Global Catalogue of Microorganisms (GCM) 10K type strain sequencing project: providing services to taxonomists for standard genome sequencing and annotation.</title>
        <authorList>
            <consortium name="The Broad Institute Genomics Platform"/>
            <consortium name="The Broad Institute Genome Sequencing Center for Infectious Disease"/>
            <person name="Wu L."/>
            <person name="Ma J."/>
        </authorList>
    </citation>
    <scope>NUCLEOTIDE SEQUENCE [LARGE SCALE GENOMIC DNA]</scope>
    <source>
        <strain evidence="2">CCUG 64793</strain>
    </source>
</reference>
<comment type="caution">
    <text evidence="1">The sequence shown here is derived from an EMBL/GenBank/DDBJ whole genome shotgun (WGS) entry which is preliminary data.</text>
</comment>
<protein>
    <submittedName>
        <fullName evidence="1">Ribonuclease Z</fullName>
    </submittedName>
</protein>
<proteinExistence type="predicted"/>
<dbReference type="EMBL" id="JBHTLI010000001">
    <property type="protein sequence ID" value="MFD1096091.1"/>
    <property type="molecule type" value="Genomic_DNA"/>
</dbReference>